<sequence>MCKITIFDLHQIVIRYENHCIVLHYIDDMTTTQSMHSNKEIRHEIMEHYGY</sequence>
<name>A0A0E9UCG8_ANGAN</name>
<reference evidence="1" key="1">
    <citation type="submission" date="2014-11" db="EMBL/GenBank/DDBJ databases">
        <authorList>
            <person name="Amaro Gonzalez C."/>
        </authorList>
    </citation>
    <scope>NUCLEOTIDE SEQUENCE</scope>
</reference>
<proteinExistence type="predicted"/>
<reference evidence="1" key="2">
    <citation type="journal article" date="2015" name="Fish Shellfish Immunol.">
        <title>Early steps in the European eel (Anguilla anguilla)-Vibrio vulnificus interaction in the gills: Role of the RtxA13 toxin.</title>
        <authorList>
            <person name="Callol A."/>
            <person name="Pajuelo D."/>
            <person name="Ebbesson L."/>
            <person name="Teles M."/>
            <person name="MacKenzie S."/>
            <person name="Amaro C."/>
        </authorList>
    </citation>
    <scope>NUCLEOTIDE SEQUENCE</scope>
</reference>
<organism evidence="1">
    <name type="scientific">Anguilla anguilla</name>
    <name type="common">European freshwater eel</name>
    <name type="synonym">Muraena anguilla</name>
    <dbReference type="NCBI Taxonomy" id="7936"/>
    <lineage>
        <taxon>Eukaryota</taxon>
        <taxon>Metazoa</taxon>
        <taxon>Chordata</taxon>
        <taxon>Craniata</taxon>
        <taxon>Vertebrata</taxon>
        <taxon>Euteleostomi</taxon>
        <taxon>Actinopterygii</taxon>
        <taxon>Neopterygii</taxon>
        <taxon>Teleostei</taxon>
        <taxon>Anguilliformes</taxon>
        <taxon>Anguillidae</taxon>
        <taxon>Anguilla</taxon>
    </lineage>
</organism>
<evidence type="ECO:0008006" key="2">
    <source>
        <dbReference type="Google" id="ProtNLM"/>
    </source>
</evidence>
<accession>A0A0E9UCG8</accession>
<evidence type="ECO:0000313" key="1">
    <source>
        <dbReference type="EMBL" id="JAH62663.1"/>
    </source>
</evidence>
<protein>
    <recommendedName>
        <fullName evidence="2">Reverse transcriptase Ty1/copia-type domain-containing protein</fullName>
    </recommendedName>
</protein>
<dbReference type="EMBL" id="GBXM01045914">
    <property type="protein sequence ID" value="JAH62663.1"/>
    <property type="molecule type" value="Transcribed_RNA"/>
</dbReference>
<dbReference type="AlphaFoldDB" id="A0A0E9UCG8"/>